<evidence type="ECO:0000256" key="1">
    <source>
        <dbReference type="SAM" id="MobiDB-lite"/>
    </source>
</evidence>
<dbReference type="Pfam" id="PF04149">
    <property type="entry name" value="DUF397"/>
    <property type="match status" value="1"/>
</dbReference>
<dbReference type="EMBL" id="JAZGQL010000017">
    <property type="protein sequence ID" value="MEE6309664.1"/>
    <property type="molecule type" value="Genomic_DNA"/>
</dbReference>
<dbReference type="RefSeq" id="WP_331209911.1">
    <property type="nucleotide sequence ID" value="NZ_JAZGQL010000017.1"/>
</dbReference>
<keyword evidence="4" id="KW-1185">Reference proteome</keyword>
<proteinExistence type="predicted"/>
<dbReference type="InterPro" id="IPR007278">
    <property type="entry name" value="DUF397"/>
</dbReference>
<evidence type="ECO:0000259" key="2">
    <source>
        <dbReference type="Pfam" id="PF04149"/>
    </source>
</evidence>
<protein>
    <submittedName>
        <fullName evidence="3">DUF397 domain-containing protein</fullName>
    </submittedName>
</protein>
<dbReference type="Proteomes" id="UP001339911">
    <property type="component" value="Unassembled WGS sequence"/>
</dbReference>
<evidence type="ECO:0000313" key="3">
    <source>
        <dbReference type="EMBL" id="MEE6309664.1"/>
    </source>
</evidence>
<reference evidence="3 4" key="1">
    <citation type="submission" date="2024-01" db="EMBL/GenBank/DDBJ databases">
        <title>Genome insights into Plantactinospora veratri sp. nov.</title>
        <authorList>
            <person name="Wang L."/>
        </authorList>
    </citation>
    <scope>NUCLEOTIDE SEQUENCE [LARGE SCALE GENOMIC DNA]</scope>
    <source>
        <strain evidence="3 4">NEAU-FHS4</strain>
    </source>
</reference>
<comment type="caution">
    <text evidence="3">The sequence shown here is derived from an EMBL/GenBank/DDBJ whole genome shotgun (WGS) entry which is preliminary data.</text>
</comment>
<gene>
    <name evidence="3" type="ORF">V1634_22790</name>
</gene>
<sequence length="62" mass="6608">MELTGARWRKSTRSNSTGGDCVEVADNLGGVVAVRDSKDPGGPALTFGPDAWRAFVSELSRR</sequence>
<feature type="region of interest" description="Disordered" evidence="1">
    <location>
        <begin position="1"/>
        <end position="21"/>
    </location>
</feature>
<feature type="domain" description="DUF397" evidence="2">
    <location>
        <begin position="6"/>
        <end position="58"/>
    </location>
</feature>
<organism evidence="3 4">
    <name type="scientific">Plantactinospora veratri</name>
    <dbReference type="NCBI Taxonomy" id="1436122"/>
    <lineage>
        <taxon>Bacteria</taxon>
        <taxon>Bacillati</taxon>
        <taxon>Actinomycetota</taxon>
        <taxon>Actinomycetes</taxon>
        <taxon>Micromonosporales</taxon>
        <taxon>Micromonosporaceae</taxon>
        <taxon>Plantactinospora</taxon>
    </lineage>
</organism>
<evidence type="ECO:0000313" key="4">
    <source>
        <dbReference type="Proteomes" id="UP001339911"/>
    </source>
</evidence>
<accession>A0ABU7SI86</accession>
<name>A0ABU7SI86_9ACTN</name>